<dbReference type="RefSeq" id="WP_119380454.1">
    <property type="nucleotide sequence ID" value="NZ_QWGB01000009.1"/>
</dbReference>
<dbReference type="Gene3D" id="2.30.30.40">
    <property type="entry name" value="SH3 Domains"/>
    <property type="match status" value="1"/>
</dbReference>
<dbReference type="Gene3D" id="3.90.1720.10">
    <property type="entry name" value="endopeptidase domain like (from Nostoc punctiforme)"/>
    <property type="match status" value="1"/>
</dbReference>
<accession>A0A399QUN6</accession>
<reference evidence="6 7" key="1">
    <citation type="submission" date="2018-08" db="EMBL/GenBank/DDBJ databases">
        <title>Henriciella mobilis sp. nov., isolated from seawater.</title>
        <authorList>
            <person name="Cheng H."/>
            <person name="Wu Y.-H."/>
            <person name="Xu X.-W."/>
            <person name="Guo L.-L."/>
        </authorList>
    </citation>
    <scope>NUCLEOTIDE SEQUENCE [LARGE SCALE GENOMIC DNA]</scope>
    <source>
        <strain evidence="6 7">CCUG66934</strain>
    </source>
</reference>
<dbReference type="EMBL" id="QWGB01000009">
    <property type="protein sequence ID" value="RIJ21302.1"/>
    <property type="molecule type" value="Genomic_DNA"/>
</dbReference>
<gene>
    <name evidence="6" type="ORF">D1224_13370</name>
</gene>
<evidence type="ECO:0000313" key="7">
    <source>
        <dbReference type="Proteomes" id="UP000265431"/>
    </source>
</evidence>
<evidence type="ECO:0000256" key="2">
    <source>
        <dbReference type="ARBA" id="ARBA00022670"/>
    </source>
</evidence>
<keyword evidence="3" id="KW-0378">Hydrolase</keyword>
<protein>
    <submittedName>
        <fullName evidence="6">Peptidoglycan endopeptidase</fullName>
    </submittedName>
</protein>
<dbReference type="GO" id="GO:0008234">
    <property type="term" value="F:cysteine-type peptidase activity"/>
    <property type="evidence" value="ECO:0007669"/>
    <property type="project" value="UniProtKB-KW"/>
</dbReference>
<evidence type="ECO:0000256" key="4">
    <source>
        <dbReference type="ARBA" id="ARBA00022807"/>
    </source>
</evidence>
<dbReference type="GO" id="GO:0006508">
    <property type="term" value="P:proteolysis"/>
    <property type="evidence" value="ECO:0007669"/>
    <property type="project" value="UniProtKB-KW"/>
</dbReference>
<dbReference type="SUPFAM" id="SSF54001">
    <property type="entry name" value="Cysteine proteinases"/>
    <property type="match status" value="1"/>
</dbReference>
<dbReference type="AlphaFoldDB" id="A0A399QUN6"/>
<dbReference type="Pfam" id="PF18348">
    <property type="entry name" value="SH3_16"/>
    <property type="match status" value="1"/>
</dbReference>
<comment type="similarity">
    <text evidence="1">Belongs to the peptidase C40 family.</text>
</comment>
<dbReference type="PANTHER" id="PTHR47053:SF1">
    <property type="entry name" value="MUREIN DD-ENDOPEPTIDASE MEPH-RELATED"/>
    <property type="match status" value="1"/>
</dbReference>
<feature type="domain" description="NlpC/P60" evidence="5">
    <location>
        <begin position="142"/>
        <end position="268"/>
    </location>
</feature>
<evidence type="ECO:0000313" key="6">
    <source>
        <dbReference type="EMBL" id="RIJ21302.1"/>
    </source>
</evidence>
<dbReference type="OrthoDB" id="9813368at2"/>
<dbReference type="InterPro" id="IPR038765">
    <property type="entry name" value="Papain-like_cys_pep_sf"/>
</dbReference>
<dbReference type="InterPro" id="IPR000064">
    <property type="entry name" value="NLP_P60_dom"/>
</dbReference>
<evidence type="ECO:0000259" key="5">
    <source>
        <dbReference type="PROSITE" id="PS51935"/>
    </source>
</evidence>
<keyword evidence="2" id="KW-0645">Protease</keyword>
<keyword evidence="7" id="KW-1185">Reference proteome</keyword>
<evidence type="ECO:0000256" key="1">
    <source>
        <dbReference type="ARBA" id="ARBA00007074"/>
    </source>
</evidence>
<keyword evidence="4" id="KW-0788">Thiol protease</keyword>
<dbReference type="InterPro" id="IPR041382">
    <property type="entry name" value="SH3_16"/>
</dbReference>
<proteinExistence type="inferred from homology"/>
<dbReference type="Pfam" id="PF00877">
    <property type="entry name" value="NLPC_P60"/>
    <property type="match status" value="1"/>
</dbReference>
<dbReference type="Proteomes" id="UP000265431">
    <property type="component" value="Unassembled WGS sequence"/>
</dbReference>
<sequence length="283" mass="31292">MPDFFDQRLTPPRRGQGMRMQVSAGIAALRDAPRPDAEMVTQALHGETVTLFSEAGEFGLVQMERDRYVGWTLMDALSAPVSEPTHWVSALRTYAYSRPHLKSAPYGLISMGSAVTVTGEENGFFQTTRGGWLTSGHVQPIDTRFDDPADVALRFLHAPYLWGGCESLGLDCTGLTRAAFLSCGVVLPRDSDMQFAWSGEAVDDWNAPGALKRNDLVFWKGHVGIMLDDKMLLHANGHHMAVAKEPLLMAIPRIAKEYGEPIGARRIDISKERERTPGWLAPR</sequence>
<dbReference type="PROSITE" id="PS51935">
    <property type="entry name" value="NLPC_P60"/>
    <property type="match status" value="1"/>
</dbReference>
<comment type="caution">
    <text evidence="6">The sequence shown here is derived from an EMBL/GenBank/DDBJ whole genome shotgun (WGS) entry which is preliminary data.</text>
</comment>
<dbReference type="InterPro" id="IPR051202">
    <property type="entry name" value="Peptidase_C40"/>
</dbReference>
<dbReference type="PANTHER" id="PTHR47053">
    <property type="entry name" value="MUREIN DD-ENDOPEPTIDASE MEPH-RELATED"/>
    <property type="match status" value="1"/>
</dbReference>
<organism evidence="6 7">
    <name type="scientific">Henriciella barbarensis</name>
    <dbReference type="NCBI Taxonomy" id="86342"/>
    <lineage>
        <taxon>Bacteria</taxon>
        <taxon>Pseudomonadati</taxon>
        <taxon>Pseudomonadota</taxon>
        <taxon>Alphaproteobacteria</taxon>
        <taxon>Hyphomonadales</taxon>
        <taxon>Hyphomonadaceae</taxon>
        <taxon>Henriciella</taxon>
    </lineage>
</organism>
<name>A0A399QUN6_9PROT</name>
<evidence type="ECO:0000256" key="3">
    <source>
        <dbReference type="ARBA" id="ARBA00022801"/>
    </source>
</evidence>